<proteinExistence type="predicted"/>
<organism evidence="1 2">
    <name type="scientific">Streptomyces griseochromogenes</name>
    <dbReference type="NCBI Taxonomy" id="68214"/>
    <lineage>
        <taxon>Bacteria</taxon>
        <taxon>Bacillati</taxon>
        <taxon>Actinomycetota</taxon>
        <taxon>Actinomycetes</taxon>
        <taxon>Kitasatosporales</taxon>
        <taxon>Streptomycetaceae</taxon>
        <taxon>Streptomyces</taxon>
    </lineage>
</organism>
<dbReference type="SUPFAM" id="SSF53474">
    <property type="entry name" value="alpha/beta-Hydrolases"/>
    <property type="match status" value="1"/>
</dbReference>
<dbReference type="Proteomes" id="UP001519309">
    <property type="component" value="Unassembled WGS sequence"/>
</dbReference>
<dbReference type="EMBL" id="JAGGLP010000034">
    <property type="protein sequence ID" value="MBP2055820.1"/>
    <property type="molecule type" value="Genomic_DNA"/>
</dbReference>
<protein>
    <submittedName>
        <fullName evidence="1">Uncharacterized protein</fullName>
    </submittedName>
</protein>
<accession>A0ABS4M828</accession>
<name>A0ABS4M828_9ACTN</name>
<comment type="caution">
    <text evidence="1">The sequence shown here is derived from an EMBL/GenBank/DDBJ whole genome shotgun (WGS) entry which is preliminary data.</text>
</comment>
<dbReference type="InterPro" id="IPR029058">
    <property type="entry name" value="AB_hydrolase_fold"/>
</dbReference>
<keyword evidence="2" id="KW-1185">Reference proteome</keyword>
<evidence type="ECO:0000313" key="2">
    <source>
        <dbReference type="Proteomes" id="UP001519309"/>
    </source>
</evidence>
<evidence type="ECO:0000313" key="1">
    <source>
        <dbReference type="EMBL" id="MBP2055820.1"/>
    </source>
</evidence>
<gene>
    <name evidence="1" type="ORF">J2Z21_008836</name>
</gene>
<reference evidence="1 2" key="1">
    <citation type="submission" date="2021-03" db="EMBL/GenBank/DDBJ databases">
        <title>Genomic Encyclopedia of Type Strains, Phase IV (KMG-IV): sequencing the most valuable type-strain genomes for metagenomic binning, comparative biology and taxonomic classification.</title>
        <authorList>
            <person name="Goeker M."/>
        </authorList>
    </citation>
    <scope>NUCLEOTIDE SEQUENCE [LARGE SCALE GENOMIC DNA]</scope>
    <source>
        <strain evidence="1 2">DSM 40499</strain>
    </source>
</reference>
<dbReference type="Gene3D" id="1.20.1440.110">
    <property type="entry name" value="acylaminoacyl peptidase"/>
    <property type="match status" value="1"/>
</dbReference>
<sequence length="222" mass="23977">MLVTARAIAEGDEAAWHQQWKALAERLRGVGLTALEAGYKVSARDALLRASDYFRTADCYLRENPAHDPEVAFPSGRVRETFAAAAAPLDHPAEPVSIPYEGTTLPGYLVQGGIGAGIPVVSATAGIELAGQLGLSGQLTASVHVLWTRSRGLVPDAEAALKVQRKVLGLQSSRPPRAAERRRVRQTFHRGVGAATGWPYREGGWCPRQRGRPSRPRCGRVR</sequence>